<organism evidence="1 2">
    <name type="scientific">Ralstonia solanacearum K60</name>
    <dbReference type="NCBI Taxonomy" id="1091042"/>
    <lineage>
        <taxon>Bacteria</taxon>
        <taxon>Pseudomonadati</taxon>
        <taxon>Pseudomonadota</taxon>
        <taxon>Betaproteobacteria</taxon>
        <taxon>Burkholderiales</taxon>
        <taxon>Burkholderiaceae</taxon>
        <taxon>Ralstonia</taxon>
        <taxon>Ralstonia solanacearum species complex</taxon>
    </lineage>
</organism>
<evidence type="ECO:0000313" key="2">
    <source>
        <dbReference type="Proteomes" id="UP000216164"/>
    </source>
</evidence>
<gene>
    <name evidence="1" type="ORF">B7R77_23295</name>
</gene>
<accession>A0AAP7ZIL9</accession>
<dbReference type="EMBL" id="NCTK01000002">
    <property type="protein sequence ID" value="OYQ09769.1"/>
    <property type="molecule type" value="Genomic_DNA"/>
</dbReference>
<dbReference type="InterPro" id="IPR029058">
    <property type="entry name" value="AB_hydrolase_fold"/>
</dbReference>
<reference evidence="1 2" key="1">
    <citation type="submission" date="2017-04" db="EMBL/GenBank/DDBJ databases">
        <title>Genome Announcement: Closed genomes of Ralstonia solanacearum strains K60, UW551, and UW700.</title>
        <authorList>
            <person name="Hayes M."/>
            <person name="Macintyre A.M."/>
            <person name="Allen C."/>
        </authorList>
    </citation>
    <scope>NUCLEOTIDE SEQUENCE [LARGE SCALE GENOMIC DNA]</scope>
    <source>
        <strain evidence="1 2">UW25</strain>
    </source>
</reference>
<dbReference type="Proteomes" id="UP000216164">
    <property type="component" value="Unassembled WGS sequence"/>
</dbReference>
<dbReference type="Gene3D" id="3.40.50.1820">
    <property type="entry name" value="alpha/beta hydrolase"/>
    <property type="match status" value="1"/>
</dbReference>
<dbReference type="AlphaFoldDB" id="A0AAP7ZIL9"/>
<proteinExistence type="predicted"/>
<protein>
    <submittedName>
        <fullName evidence="1">Uncharacterized protein</fullName>
    </submittedName>
</protein>
<comment type="caution">
    <text evidence="1">The sequence shown here is derived from an EMBL/GenBank/DDBJ whole genome shotgun (WGS) entry which is preliminary data.</text>
</comment>
<sequence>MLRDEGEAYVRKLDAAGANVVATRCNGMIHDVGLLNVLSGLPATRAARHQASEALKPPLK</sequence>
<evidence type="ECO:0000313" key="1">
    <source>
        <dbReference type="EMBL" id="OYQ09769.1"/>
    </source>
</evidence>
<name>A0AAP7ZIL9_RALSL</name>